<comment type="caution">
    <text evidence="2">The sequence shown here is derived from an EMBL/GenBank/DDBJ whole genome shotgun (WGS) entry which is preliminary data.</text>
</comment>
<keyword evidence="3" id="KW-1185">Reference proteome</keyword>
<organism evidence="2 3">
    <name type="scientific">Neoarthrinium moseri</name>
    <dbReference type="NCBI Taxonomy" id="1658444"/>
    <lineage>
        <taxon>Eukaryota</taxon>
        <taxon>Fungi</taxon>
        <taxon>Dikarya</taxon>
        <taxon>Ascomycota</taxon>
        <taxon>Pezizomycotina</taxon>
        <taxon>Sordariomycetes</taxon>
        <taxon>Xylariomycetidae</taxon>
        <taxon>Amphisphaeriales</taxon>
        <taxon>Apiosporaceae</taxon>
        <taxon>Neoarthrinium</taxon>
    </lineage>
</organism>
<protein>
    <submittedName>
        <fullName evidence="2">Uncharacterized protein</fullName>
    </submittedName>
</protein>
<feature type="region of interest" description="Disordered" evidence="1">
    <location>
        <begin position="20"/>
        <end position="117"/>
    </location>
</feature>
<feature type="region of interest" description="Disordered" evidence="1">
    <location>
        <begin position="240"/>
        <end position="269"/>
    </location>
</feature>
<evidence type="ECO:0000256" key="1">
    <source>
        <dbReference type="SAM" id="MobiDB-lite"/>
    </source>
</evidence>
<sequence length="349" mass="36017">MSRTSGEQFSLEEKLQAARELRAMFGTENRRGQGRGGRGGSSSGRGRVPQGRPYPGSGGFAPGSTSTPSMFHRSLASANPAAVSTPISRTPAAAAQTATASGTSTAPNRPKTSSQLTFLNSAADTKPIGSITLQGFGGNVGHGTAVISPQTAPAVLRDATNQHGPVNNVLTKQVENKSASFVAAGQPRLPGLDASRFAKANAEPSNKSATSHTRKASFASDVEMTDVTALLTQGMGGLTIGRSGHNASQAAENATLKESQRGQRPQPQDMEDRYARMENWVPAWVVASASSGSTNQSAVPRSAQPAAQPSTAASNTTRQGGSGPRRGHGGLMDSRHNSNKKPATCPKSM</sequence>
<dbReference type="EMBL" id="JAFIMR010000004">
    <property type="protein sequence ID" value="KAI1879542.1"/>
    <property type="molecule type" value="Genomic_DNA"/>
</dbReference>
<gene>
    <name evidence="2" type="ORF">JX265_002496</name>
</gene>
<feature type="compositionally biased region" description="Gly residues" evidence="1">
    <location>
        <begin position="34"/>
        <end position="43"/>
    </location>
</feature>
<feature type="compositionally biased region" description="Low complexity" evidence="1">
    <location>
        <begin position="90"/>
        <end position="107"/>
    </location>
</feature>
<evidence type="ECO:0000313" key="2">
    <source>
        <dbReference type="EMBL" id="KAI1879542.1"/>
    </source>
</evidence>
<name>A0A9P9WV08_9PEZI</name>
<dbReference type="Proteomes" id="UP000829685">
    <property type="component" value="Unassembled WGS sequence"/>
</dbReference>
<evidence type="ECO:0000313" key="3">
    <source>
        <dbReference type="Proteomes" id="UP000829685"/>
    </source>
</evidence>
<feature type="compositionally biased region" description="Low complexity" evidence="1">
    <location>
        <begin position="296"/>
        <end position="319"/>
    </location>
</feature>
<reference evidence="2" key="1">
    <citation type="submission" date="2021-03" db="EMBL/GenBank/DDBJ databases">
        <title>Revisited historic fungal species revealed as producer of novel bioactive compounds through whole genome sequencing and comparative genomics.</title>
        <authorList>
            <person name="Vignolle G.A."/>
            <person name="Hochenegger N."/>
            <person name="Mach R.L."/>
            <person name="Mach-Aigner A.R."/>
            <person name="Javad Rahimi M."/>
            <person name="Salim K.A."/>
            <person name="Chan C.M."/>
            <person name="Lim L.B.L."/>
            <person name="Cai F."/>
            <person name="Druzhinina I.S."/>
            <person name="U'Ren J.M."/>
            <person name="Derntl C."/>
        </authorList>
    </citation>
    <scope>NUCLEOTIDE SEQUENCE</scope>
    <source>
        <strain evidence="2">TUCIM 5799</strain>
    </source>
</reference>
<accession>A0A9P9WV08</accession>
<feature type="compositionally biased region" description="Low complexity" evidence="1">
    <location>
        <begin position="44"/>
        <end position="53"/>
    </location>
</feature>
<proteinExistence type="predicted"/>
<feature type="region of interest" description="Disordered" evidence="1">
    <location>
        <begin position="289"/>
        <end position="349"/>
    </location>
</feature>
<dbReference type="AlphaFoldDB" id="A0A9P9WV08"/>